<feature type="compositionally biased region" description="Gly residues" evidence="1">
    <location>
        <begin position="584"/>
        <end position="615"/>
    </location>
</feature>
<feature type="compositionally biased region" description="Low complexity" evidence="1">
    <location>
        <begin position="651"/>
        <end position="660"/>
    </location>
</feature>
<evidence type="ECO:0000313" key="3">
    <source>
        <dbReference type="Proteomes" id="UP000660680"/>
    </source>
</evidence>
<sequence>MPVTLPEGDDLSASSFEQILFAVTGTGPDLRGQVNTGGAPGGQHTWFLFSDKPSAENSWHYRAWKTYYFGVDLNMAAFDNWRTMVEEINGVADQLFAGKLGTMDVQRLWDSAAVVEKYVSWLRTSSESVRTWTTSLSGEGSAFKGKAAYAIQVNLRRLAFTLEDLRSQIFLARRPPTPEGLRNAAQWLGLFGQNMANAWWKSNAFLLNGAANAARAIMANVRNYLSKRGLFLANKGEGGDPYYLDDGNPLGLSAEEWIAHVLQTYDSHSYAFVGGVQFPSGLTSVSGDLRQRATWDKFNAAISDYLRAELNKLDAVAQPMSTVLARSYEDAARSLRELVHNPPPNVGSPLPKGGGGGGGGMPPPPNLEDLLNDKKDKGGDGDGRFKLDPMGGGGGGPKGGPNGGGPELTSGSTIRMPDAMGGMSGPDGGSGPGGERFKVAPLPEGAARFPGQLIDPVTGNPIDPVTGRPIDPVTGRPIDPVTGRPVDPAGGMAPPLVVPPLGGSPGGRRIVDGVVEPKPPVPDVAPDPDDADGWSPDVVPPLKPVTDLPGFQPSGKGDANGGLGFGPGSSPGSGPGFDPEALGEGVGLGAGGTGSLGTDGLGTDGLGTDGLGADGQGTDRAWSDWSERVPGTGPDGPPTAPSAQGGANQLGGMPFFPPMMGGMGGPGGGSGNDRERERQTWLTEDEKVWGADRDGCPGVIGRPGGEGQQVDEPLAPTHVHVRSVAPRGRTAAARKGAEATESGTG</sequence>
<dbReference type="AlphaFoldDB" id="A0A918GDL4"/>
<feature type="compositionally biased region" description="Basic and acidic residues" evidence="1">
    <location>
        <begin position="371"/>
        <end position="387"/>
    </location>
</feature>
<keyword evidence="3" id="KW-1185">Reference proteome</keyword>
<organism evidence="2 3">
    <name type="scientific">Actinokineospora fastidiosa</name>
    <dbReference type="NCBI Taxonomy" id="1816"/>
    <lineage>
        <taxon>Bacteria</taxon>
        <taxon>Bacillati</taxon>
        <taxon>Actinomycetota</taxon>
        <taxon>Actinomycetes</taxon>
        <taxon>Pseudonocardiales</taxon>
        <taxon>Pseudonocardiaceae</taxon>
        <taxon>Actinokineospora</taxon>
    </lineage>
</organism>
<dbReference type="RefSeq" id="WP_189210569.1">
    <property type="nucleotide sequence ID" value="NZ_BMRB01000002.1"/>
</dbReference>
<feature type="compositionally biased region" description="Gly residues" evidence="1">
    <location>
        <begin position="661"/>
        <end position="671"/>
    </location>
</feature>
<feature type="compositionally biased region" description="Gly residues" evidence="1">
    <location>
        <begin position="558"/>
        <end position="575"/>
    </location>
</feature>
<accession>A0A918GDL4</accession>
<reference evidence="2" key="1">
    <citation type="journal article" date="2014" name="Int. J. Syst. Evol. Microbiol.">
        <title>Complete genome sequence of Corynebacterium casei LMG S-19264T (=DSM 44701T), isolated from a smear-ripened cheese.</title>
        <authorList>
            <consortium name="US DOE Joint Genome Institute (JGI-PGF)"/>
            <person name="Walter F."/>
            <person name="Albersmeier A."/>
            <person name="Kalinowski J."/>
            <person name="Ruckert C."/>
        </authorList>
    </citation>
    <scope>NUCLEOTIDE SEQUENCE</scope>
    <source>
        <strain evidence="2">JCM 3276</strain>
    </source>
</reference>
<reference evidence="2" key="2">
    <citation type="submission" date="2020-09" db="EMBL/GenBank/DDBJ databases">
        <authorList>
            <person name="Sun Q."/>
            <person name="Ohkuma M."/>
        </authorList>
    </citation>
    <scope>NUCLEOTIDE SEQUENCE</scope>
    <source>
        <strain evidence="2">JCM 3276</strain>
    </source>
</reference>
<dbReference type="Proteomes" id="UP000660680">
    <property type="component" value="Unassembled WGS sequence"/>
</dbReference>
<proteinExistence type="predicted"/>
<feature type="region of interest" description="Disordered" evidence="1">
    <location>
        <begin position="338"/>
        <end position="415"/>
    </location>
</feature>
<dbReference type="EMBL" id="BMRB01000002">
    <property type="protein sequence ID" value="GGS30364.1"/>
    <property type="molecule type" value="Genomic_DNA"/>
</dbReference>
<feature type="compositionally biased region" description="Gly residues" evidence="1">
    <location>
        <begin position="390"/>
        <end position="406"/>
    </location>
</feature>
<feature type="region of interest" description="Disordered" evidence="1">
    <location>
        <begin position="504"/>
        <end position="745"/>
    </location>
</feature>
<evidence type="ECO:0000313" key="2">
    <source>
        <dbReference type="EMBL" id="GGS30364.1"/>
    </source>
</evidence>
<protein>
    <submittedName>
        <fullName evidence="2">Uncharacterized protein</fullName>
    </submittedName>
</protein>
<feature type="compositionally biased region" description="Basic and acidic residues" evidence="1">
    <location>
        <begin position="672"/>
        <end position="695"/>
    </location>
</feature>
<comment type="caution">
    <text evidence="2">The sequence shown here is derived from an EMBL/GenBank/DDBJ whole genome shotgun (WGS) entry which is preliminary data.</text>
</comment>
<gene>
    <name evidence="2" type="ORF">GCM10010171_24870</name>
</gene>
<name>A0A918GDL4_9PSEU</name>
<evidence type="ECO:0000256" key="1">
    <source>
        <dbReference type="SAM" id="MobiDB-lite"/>
    </source>
</evidence>